<comment type="subcellular location">
    <subcellularLocation>
        <location evidence="2">Cytoplasm</location>
    </subcellularLocation>
    <subcellularLocation>
        <location evidence="1">Nucleus</location>
    </subcellularLocation>
</comment>
<dbReference type="Pfam" id="PF00583">
    <property type="entry name" value="Acetyltransf_1"/>
    <property type="match status" value="1"/>
</dbReference>
<dbReference type="InterPro" id="IPR016181">
    <property type="entry name" value="Acyl_CoA_acyltransferase"/>
</dbReference>
<evidence type="ECO:0000256" key="9">
    <source>
        <dbReference type="ARBA" id="ARBA00023315"/>
    </source>
</evidence>
<organism evidence="14 15">
    <name type="scientific">Micromonas commoda (strain RCC299 / NOUM17 / CCMP2709)</name>
    <name type="common">Picoplanktonic green alga</name>
    <dbReference type="NCBI Taxonomy" id="296587"/>
    <lineage>
        <taxon>Eukaryota</taxon>
        <taxon>Viridiplantae</taxon>
        <taxon>Chlorophyta</taxon>
        <taxon>Mamiellophyceae</taxon>
        <taxon>Mamiellales</taxon>
        <taxon>Mamiellaceae</taxon>
        <taxon>Micromonas</taxon>
    </lineage>
</organism>
<dbReference type="FunCoup" id="C1E5F7">
    <property type="interactions" value="1473"/>
</dbReference>
<dbReference type="eggNOG" id="KOG2488">
    <property type="taxonomic scope" value="Eukaryota"/>
</dbReference>
<dbReference type="GO" id="GO:0010485">
    <property type="term" value="F:histone H4 acetyltransferase activity"/>
    <property type="evidence" value="ECO:0007669"/>
    <property type="project" value="InterPro"/>
</dbReference>
<dbReference type="Proteomes" id="UP000002009">
    <property type="component" value="Chromosome 5"/>
</dbReference>
<evidence type="ECO:0000256" key="6">
    <source>
        <dbReference type="ARBA" id="ARBA00022490"/>
    </source>
</evidence>
<dbReference type="EC" id="2.3.1.257" evidence="4"/>
<evidence type="ECO:0000313" key="15">
    <source>
        <dbReference type="Proteomes" id="UP000002009"/>
    </source>
</evidence>
<feature type="region of interest" description="Disordered" evidence="12">
    <location>
        <begin position="1"/>
        <end position="20"/>
    </location>
</feature>
<keyword evidence="6" id="KW-0963">Cytoplasm</keyword>
<accession>C1E5F7</accession>
<dbReference type="SUPFAM" id="SSF55729">
    <property type="entry name" value="Acyl-CoA N-acyltransferases (Nat)"/>
    <property type="match status" value="1"/>
</dbReference>
<dbReference type="RefSeq" id="XP_002501993.1">
    <property type="nucleotide sequence ID" value="XM_002501947.1"/>
</dbReference>
<evidence type="ECO:0000259" key="13">
    <source>
        <dbReference type="PROSITE" id="PS51186"/>
    </source>
</evidence>
<evidence type="ECO:0000256" key="2">
    <source>
        <dbReference type="ARBA" id="ARBA00004496"/>
    </source>
</evidence>
<dbReference type="OrthoDB" id="495500at2759"/>
<comment type="similarity">
    <text evidence="3">Belongs to the acetyltransferase family. NAA40 subfamily.</text>
</comment>
<dbReference type="AlphaFoldDB" id="C1E5F7"/>
<protein>
    <recommendedName>
        <fullName evidence="5">N-alpha-acetyltransferase 40</fullName>
        <ecNumber evidence="4">2.3.1.257</ecNumber>
    </recommendedName>
</protein>
<evidence type="ECO:0000256" key="12">
    <source>
        <dbReference type="SAM" id="MobiDB-lite"/>
    </source>
</evidence>
<dbReference type="GeneID" id="8243649"/>
<reference evidence="14 15" key="1">
    <citation type="journal article" date="2009" name="Science">
        <title>Green evolution and dynamic adaptations revealed by genomes of the marine picoeukaryotes Micromonas.</title>
        <authorList>
            <person name="Worden A.Z."/>
            <person name="Lee J.H."/>
            <person name="Mock T."/>
            <person name="Rouze P."/>
            <person name="Simmons M.P."/>
            <person name="Aerts A.L."/>
            <person name="Allen A.E."/>
            <person name="Cuvelier M.L."/>
            <person name="Derelle E."/>
            <person name="Everett M.V."/>
            <person name="Foulon E."/>
            <person name="Grimwood J."/>
            <person name="Gundlach H."/>
            <person name="Henrissat B."/>
            <person name="Napoli C."/>
            <person name="McDonald S.M."/>
            <person name="Parker M.S."/>
            <person name="Rombauts S."/>
            <person name="Salamov A."/>
            <person name="Von Dassow P."/>
            <person name="Badger J.H."/>
            <person name="Coutinho P.M."/>
            <person name="Demir E."/>
            <person name="Dubchak I."/>
            <person name="Gentemann C."/>
            <person name="Eikrem W."/>
            <person name="Gready J.E."/>
            <person name="John U."/>
            <person name="Lanier W."/>
            <person name="Lindquist E.A."/>
            <person name="Lucas S."/>
            <person name="Mayer K.F."/>
            <person name="Moreau H."/>
            <person name="Not F."/>
            <person name="Otillar R."/>
            <person name="Panaud O."/>
            <person name="Pangilinan J."/>
            <person name="Paulsen I."/>
            <person name="Piegu B."/>
            <person name="Poliakov A."/>
            <person name="Robbens S."/>
            <person name="Schmutz J."/>
            <person name="Toulza E."/>
            <person name="Wyss T."/>
            <person name="Zelensky A."/>
            <person name="Zhou K."/>
            <person name="Armbrust E.V."/>
            <person name="Bhattacharya D."/>
            <person name="Goodenough U.W."/>
            <person name="Van de Peer Y."/>
            <person name="Grigoriev I.V."/>
        </authorList>
    </citation>
    <scope>NUCLEOTIDE SEQUENCE [LARGE SCALE GENOMIC DNA]</scope>
    <source>
        <strain evidence="15">RCC299 / NOUM17</strain>
    </source>
</reference>
<feature type="domain" description="N-acetyltransferase" evidence="13">
    <location>
        <begin position="60"/>
        <end position="232"/>
    </location>
</feature>
<dbReference type="EMBL" id="CP001326">
    <property type="protein sequence ID" value="ACO63251.1"/>
    <property type="molecule type" value="Genomic_DNA"/>
</dbReference>
<dbReference type="PANTHER" id="PTHR20531:SF1">
    <property type="entry name" value="N-ALPHA-ACETYLTRANSFERASE 40"/>
    <property type="match status" value="1"/>
</dbReference>
<evidence type="ECO:0000256" key="11">
    <source>
        <dbReference type="ARBA" id="ARBA00049524"/>
    </source>
</evidence>
<evidence type="ECO:0000256" key="8">
    <source>
        <dbReference type="ARBA" id="ARBA00023242"/>
    </source>
</evidence>
<dbReference type="GO" id="GO:0005634">
    <property type="term" value="C:nucleus"/>
    <property type="evidence" value="ECO:0007669"/>
    <property type="project" value="UniProtKB-SubCell"/>
</dbReference>
<dbReference type="PANTHER" id="PTHR20531">
    <property type="entry name" value="N-ALPHA-ACETYLTRANSFERASE 40"/>
    <property type="match status" value="1"/>
</dbReference>
<evidence type="ECO:0000256" key="5">
    <source>
        <dbReference type="ARBA" id="ARBA00015043"/>
    </source>
</evidence>
<evidence type="ECO:0000256" key="1">
    <source>
        <dbReference type="ARBA" id="ARBA00004123"/>
    </source>
</evidence>
<sequence length="288" mass="31971">MAKTVKSDAKKAAKKAAAEHQKKLEATVKAAYDVDPATALAPFLARPFSKNGIDAVAAPSTVKQLSADDKKWIWKLLEGNMRPVFGEEVWKAREGKDKKNEMVDDDARYIIVRSAPAADPENADPNGPAAPGEPLGFVHYRFVIEEDVAVMYVYELQLDAKATRKGLGRYLMMLCEALAKKASVSGVMLTVQKANEGAIKFYTGCKYVMSVISPTKVEPWAADEYDYEIYNKIWDADALKYLERSARVQWAENKKMFDQAQMFVMSNEELNKELGKELAAAKLAEASA</sequence>
<evidence type="ECO:0000256" key="10">
    <source>
        <dbReference type="ARBA" id="ARBA00047821"/>
    </source>
</evidence>
<dbReference type="GO" id="GO:1990189">
    <property type="term" value="F:protein N-terminal-serine acetyltransferase activity"/>
    <property type="evidence" value="ECO:0007669"/>
    <property type="project" value="UniProtKB-EC"/>
</dbReference>
<keyword evidence="8" id="KW-0539">Nucleus</keyword>
<evidence type="ECO:0000256" key="3">
    <source>
        <dbReference type="ARBA" id="ARBA00008870"/>
    </source>
</evidence>
<evidence type="ECO:0000313" key="14">
    <source>
        <dbReference type="EMBL" id="ACO63251.1"/>
    </source>
</evidence>
<name>C1E5F7_MICCC</name>
<dbReference type="InParanoid" id="C1E5F7"/>
<dbReference type="KEGG" id="mis:MICPUN_100333"/>
<dbReference type="PROSITE" id="PS51186">
    <property type="entry name" value="GNAT"/>
    <property type="match status" value="1"/>
</dbReference>
<keyword evidence="7" id="KW-0808">Transferase</keyword>
<dbReference type="Gene3D" id="3.40.630.30">
    <property type="match status" value="1"/>
</dbReference>
<proteinExistence type="inferred from homology"/>
<dbReference type="CDD" id="cd04301">
    <property type="entry name" value="NAT_SF"/>
    <property type="match status" value="1"/>
</dbReference>
<comment type="catalytic activity">
    <reaction evidence="10">
        <text>N-terminal L-seryl-[histone H2A] + acetyl-CoA = N-terminal N(alpha)-acetyl-L-seryl-[histone H2A] + CoA + H(+)</text>
        <dbReference type="Rhea" id="RHEA:50600"/>
        <dbReference type="Rhea" id="RHEA-COMP:12742"/>
        <dbReference type="Rhea" id="RHEA-COMP:12744"/>
        <dbReference type="ChEBI" id="CHEBI:15378"/>
        <dbReference type="ChEBI" id="CHEBI:57287"/>
        <dbReference type="ChEBI" id="CHEBI:57288"/>
        <dbReference type="ChEBI" id="CHEBI:64738"/>
        <dbReference type="ChEBI" id="CHEBI:83690"/>
        <dbReference type="EC" id="2.3.1.257"/>
    </reaction>
</comment>
<keyword evidence="15" id="KW-1185">Reference proteome</keyword>
<keyword evidence="9" id="KW-0012">Acyltransferase</keyword>
<dbReference type="OMA" id="QMSAIVL"/>
<dbReference type="InterPro" id="IPR039949">
    <property type="entry name" value="NAA40"/>
</dbReference>
<dbReference type="GO" id="GO:0043998">
    <property type="term" value="F:histone H2A acetyltransferase activity"/>
    <property type="evidence" value="ECO:0007669"/>
    <property type="project" value="InterPro"/>
</dbReference>
<dbReference type="GO" id="GO:0005737">
    <property type="term" value="C:cytoplasm"/>
    <property type="evidence" value="ECO:0007669"/>
    <property type="project" value="UniProtKB-SubCell"/>
</dbReference>
<dbReference type="InterPro" id="IPR000182">
    <property type="entry name" value="GNAT_dom"/>
</dbReference>
<comment type="catalytic activity">
    <reaction evidence="11">
        <text>N-terminal L-seryl-[histone H4] + acetyl-CoA = N-terminal N(alpha)-acetyl-L-seryl-[histone H4] + CoA + H(+)</text>
        <dbReference type="Rhea" id="RHEA:50596"/>
        <dbReference type="Rhea" id="RHEA-COMP:12740"/>
        <dbReference type="Rhea" id="RHEA-COMP:12743"/>
        <dbReference type="ChEBI" id="CHEBI:15378"/>
        <dbReference type="ChEBI" id="CHEBI:57287"/>
        <dbReference type="ChEBI" id="CHEBI:57288"/>
        <dbReference type="ChEBI" id="CHEBI:64738"/>
        <dbReference type="ChEBI" id="CHEBI:83690"/>
        <dbReference type="EC" id="2.3.1.257"/>
    </reaction>
</comment>
<evidence type="ECO:0000256" key="7">
    <source>
        <dbReference type="ARBA" id="ARBA00022679"/>
    </source>
</evidence>
<gene>
    <name evidence="14" type="ORF">MICPUN_100333</name>
</gene>
<evidence type="ECO:0000256" key="4">
    <source>
        <dbReference type="ARBA" id="ARBA00012950"/>
    </source>
</evidence>